<dbReference type="GO" id="GO:0005789">
    <property type="term" value="C:endoplasmic reticulum membrane"/>
    <property type="evidence" value="ECO:0007669"/>
    <property type="project" value="TreeGrafter"/>
</dbReference>
<dbReference type="SMART" id="SM00271">
    <property type="entry name" value="DnaJ"/>
    <property type="match status" value="1"/>
</dbReference>
<dbReference type="Gene3D" id="1.10.20.10">
    <property type="entry name" value="Histone, subunit A"/>
    <property type="match status" value="1"/>
</dbReference>
<comment type="caution">
    <text evidence="14">The sequence shown here is derived from an EMBL/GenBank/DDBJ whole genome shotgun (WGS) entry which is preliminary data.</text>
</comment>
<keyword evidence="8" id="KW-0143">Chaperone</keyword>
<evidence type="ECO:0000256" key="8">
    <source>
        <dbReference type="ARBA" id="ARBA00023186"/>
    </source>
</evidence>
<dbReference type="InterPro" id="IPR001623">
    <property type="entry name" value="DnaJ_domain"/>
</dbReference>
<gene>
    <name evidence="15" type="ORF">JXQ802_LOCUS38410</name>
    <name evidence="14" type="ORF">PYM288_LOCUS17549</name>
</gene>
<evidence type="ECO:0000313" key="16">
    <source>
        <dbReference type="Proteomes" id="UP000663854"/>
    </source>
</evidence>
<dbReference type="InterPro" id="IPR009072">
    <property type="entry name" value="Histone-fold"/>
</dbReference>
<dbReference type="InterPro" id="IPR044632">
    <property type="entry name" value="DNAJC25-like"/>
</dbReference>
<dbReference type="InterPro" id="IPR036869">
    <property type="entry name" value="J_dom_sf"/>
</dbReference>
<proteinExistence type="inferred from homology"/>
<evidence type="ECO:0000256" key="4">
    <source>
        <dbReference type="ARBA" id="ARBA00022989"/>
    </source>
</evidence>
<evidence type="ECO:0000256" key="1">
    <source>
        <dbReference type="ARBA" id="ARBA00004123"/>
    </source>
</evidence>
<feature type="region of interest" description="Disordered" evidence="11">
    <location>
        <begin position="1"/>
        <end position="29"/>
    </location>
</feature>
<dbReference type="Pfam" id="PF00226">
    <property type="entry name" value="DnaJ"/>
    <property type="match status" value="1"/>
</dbReference>
<evidence type="ECO:0000259" key="13">
    <source>
        <dbReference type="PROSITE" id="PS50076"/>
    </source>
</evidence>
<dbReference type="SUPFAM" id="SSF46565">
    <property type="entry name" value="Chaperone J-domain"/>
    <property type="match status" value="1"/>
</dbReference>
<dbReference type="PRINTS" id="PR00625">
    <property type="entry name" value="JDOMAIN"/>
</dbReference>
<comment type="subcellular location">
    <subcellularLocation>
        <location evidence="2">Membrane</location>
        <topology evidence="2">Multi-pass membrane protein</topology>
    </subcellularLocation>
    <subcellularLocation>
        <location evidence="1">Nucleus</location>
    </subcellularLocation>
</comment>
<protein>
    <recommendedName>
        <fullName evidence="13">J domain-containing protein</fullName>
    </recommendedName>
</protein>
<keyword evidence="17" id="KW-1185">Reference proteome</keyword>
<evidence type="ECO:0000256" key="6">
    <source>
        <dbReference type="ARBA" id="ARBA00023136"/>
    </source>
</evidence>
<feature type="transmembrane region" description="Helical" evidence="12">
    <location>
        <begin position="225"/>
        <end position="244"/>
    </location>
</feature>
<accession>A0A814L212</accession>
<evidence type="ECO:0000256" key="11">
    <source>
        <dbReference type="SAM" id="MobiDB-lite"/>
    </source>
</evidence>
<dbReference type="EMBL" id="CAJNOL010002128">
    <property type="protein sequence ID" value="CAF1465281.1"/>
    <property type="molecule type" value="Genomic_DNA"/>
</dbReference>
<dbReference type="PANTHER" id="PTHR44176">
    <property type="entry name" value="DNAJ HOMOLOG SUBFAMILY C MEMBER 25"/>
    <property type="match status" value="1"/>
</dbReference>
<dbReference type="InterPro" id="IPR003195">
    <property type="entry name" value="TFIID_TAF13"/>
</dbReference>
<reference evidence="14" key="1">
    <citation type="submission" date="2021-02" db="EMBL/GenBank/DDBJ databases">
        <authorList>
            <person name="Nowell W R."/>
        </authorList>
    </citation>
    <scope>NUCLEOTIDE SEQUENCE</scope>
</reference>
<dbReference type="AlphaFoldDB" id="A0A814L212"/>
<comment type="similarity">
    <text evidence="10">Belongs to the DNAJC25 family.</text>
</comment>
<evidence type="ECO:0000313" key="17">
    <source>
        <dbReference type="Proteomes" id="UP000663870"/>
    </source>
</evidence>
<evidence type="ECO:0000313" key="14">
    <source>
        <dbReference type="EMBL" id="CAF1059099.1"/>
    </source>
</evidence>
<dbReference type="GO" id="GO:0046982">
    <property type="term" value="F:protein heterodimerization activity"/>
    <property type="evidence" value="ECO:0007669"/>
    <property type="project" value="InterPro"/>
</dbReference>
<keyword evidence="9" id="KW-0539">Nucleus</keyword>
<feature type="transmembrane region" description="Helical" evidence="12">
    <location>
        <begin position="320"/>
        <end position="338"/>
    </location>
</feature>
<evidence type="ECO:0000256" key="3">
    <source>
        <dbReference type="ARBA" id="ARBA00022692"/>
    </source>
</evidence>
<evidence type="ECO:0000313" key="15">
    <source>
        <dbReference type="EMBL" id="CAF1465281.1"/>
    </source>
</evidence>
<dbReference type="Proteomes" id="UP000663854">
    <property type="component" value="Unassembled WGS sequence"/>
</dbReference>
<evidence type="ECO:0000256" key="5">
    <source>
        <dbReference type="ARBA" id="ARBA00023015"/>
    </source>
</evidence>
<sequence length="440" mass="52446">MASQPSNDKRNDASSTRPPPAGTNSDNQARKRLFSKELRNMMYGFGDDPQPYAESVELLEDLVIQYITDMTLKATEIGSNKQGRIVVNDILYLLRHDPRKYARVKELLCMNEELKRARKAFDEPSKDGLYCGKENCYDLLNVTRAANKQEIIKAYRGLAKKYHPDMAKTLTDKEIYTEKFRAFANAYEILKDEETRADYDRMLDNPDQYYTHYYRYYRHRYAPKVDVRLVIFILISVISAIQYYSQYSNYNTAINYLVTVPKYRIQAQEIARQEGLIGNNSESSKKNRGRKIMSKQEEEAILKRIVERNLDIKGGYKKPSITRVLWLQLVLFPYYLFLKLQWHIRWFYKFNINKHELGEDEKIYLVCRNLKMNREQYESLSEKEHNQIWERQIWIKENFRQWKLEKEVEQKKKLNESGRYKAYRRYIKSGGPGQITFDPD</sequence>
<organism evidence="14 16">
    <name type="scientific">Rotaria sordida</name>
    <dbReference type="NCBI Taxonomy" id="392033"/>
    <lineage>
        <taxon>Eukaryota</taxon>
        <taxon>Metazoa</taxon>
        <taxon>Spiralia</taxon>
        <taxon>Gnathifera</taxon>
        <taxon>Rotifera</taxon>
        <taxon>Eurotatoria</taxon>
        <taxon>Bdelloidea</taxon>
        <taxon>Philodinida</taxon>
        <taxon>Philodinidae</taxon>
        <taxon>Rotaria</taxon>
    </lineage>
</organism>
<dbReference type="Gene3D" id="1.10.287.110">
    <property type="entry name" value="DnaJ domain"/>
    <property type="match status" value="1"/>
</dbReference>
<name>A0A814L212_9BILA</name>
<dbReference type="GO" id="GO:0005634">
    <property type="term" value="C:nucleus"/>
    <property type="evidence" value="ECO:0007669"/>
    <property type="project" value="UniProtKB-SubCell"/>
</dbReference>
<dbReference type="GO" id="GO:0006366">
    <property type="term" value="P:transcription by RNA polymerase II"/>
    <property type="evidence" value="ECO:0007669"/>
    <property type="project" value="InterPro"/>
</dbReference>
<evidence type="ECO:0000256" key="10">
    <source>
        <dbReference type="ARBA" id="ARBA00024193"/>
    </source>
</evidence>
<dbReference type="EMBL" id="CAJNOH010000499">
    <property type="protein sequence ID" value="CAF1059099.1"/>
    <property type="molecule type" value="Genomic_DNA"/>
</dbReference>
<dbReference type="CDD" id="cd07978">
    <property type="entry name" value="HFD_TAF13"/>
    <property type="match status" value="1"/>
</dbReference>
<keyword evidence="3 12" id="KW-0812">Transmembrane</keyword>
<dbReference type="SUPFAM" id="SSF47113">
    <property type="entry name" value="Histone-fold"/>
    <property type="match status" value="1"/>
</dbReference>
<dbReference type="CDD" id="cd06257">
    <property type="entry name" value="DnaJ"/>
    <property type="match status" value="1"/>
</dbReference>
<evidence type="ECO:0000256" key="9">
    <source>
        <dbReference type="ARBA" id="ARBA00023242"/>
    </source>
</evidence>
<evidence type="ECO:0000256" key="7">
    <source>
        <dbReference type="ARBA" id="ARBA00023163"/>
    </source>
</evidence>
<keyword evidence="4 12" id="KW-1133">Transmembrane helix</keyword>
<feature type="domain" description="J" evidence="13">
    <location>
        <begin position="135"/>
        <end position="203"/>
    </location>
</feature>
<evidence type="ECO:0000256" key="12">
    <source>
        <dbReference type="SAM" id="Phobius"/>
    </source>
</evidence>
<dbReference type="Pfam" id="PF02269">
    <property type="entry name" value="TFIID-18kDa"/>
    <property type="match status" value="1"/>
</dbReference>
<keyword evidence="7" id="KW-0804">Transcription</keyword>
<dbReference type="GO" id="GO:0006457">
    <property type="term" value="P:protein folding"/>
    <property type="evidence" value="ECO:0007669"/>
    <property type="project" value="InterPro"/>
</dbReference>
<keyword evidence="6 12" id="KW-0472">Membrane</keyword>
<dbReference type="PANTHER" id="PTHR44176:SF1">
    <property type="entry name" value="DNAJ HOMOLOG SUBFAMILY C MEMBER 25"/>
    <property type="match status" value="1"/>
</dbReference>
<dbReference type="PROSITE" id="PS50076">
    <property type="entry name" value="DNAJ_2"/>
    <property type="match status" value="1"/>
</dbReference>
<dbReference type="Proteomes" id="UP000663870">
    <property type="component" value="Unassembled WGS sequence"/>
</dbReference>
<evidence type="ECO:0000256" key="2">
    <source>
        <dbReference type="ARBA" id="ARBA00004141"/>
    </source>
</evidence>
<keyword evidence="5" id="KW-0805">Transcription regulation</keyword>